<evidence type="ECO:0000256" key="2">
    <source>
        <dbReference type="SAM" id="Phobius"/>
    </source>
</evidence>
<dbReference type="Proteomes" id="UP000465112">
    <property type="component" value="Unassembled WGS sequence"/>
</dbReference>
<protein>
    <submittedName>
        <fullName evidence="3">Uncharacterized protein</fullName>
    </submittedName>
</protein>
<sequence>MKPQSTTGNKWTSEETNNSTSENDDGRNPEGWGRIIFVPVVLAALITSVVAVNIWTRAKGNKTQAEENIVSLNSQ</sequence>
<organism evidence="3 4">
    <name type="scientific">Perca fluviatilis</name>
    <name type="common">European perch</name>
    <dbReference type="NCBI Taxonomy" id="8168"/>
    <lineage>
        <taxon>Eukaryota</taxon>
        <taxon>Metazoa</taxon>
        <taxon>Chordata</taxon>
        <taxon>Craniata</taxon>
        <taxon>Vertebrata</taxon>
        <taxon>Euteleostomi</taxon>
        <taxon>Actinopterygii</taxon>
        <taxon>Neopterygii</taxon>
        <taxon>Teleostei</taxon>
        <taxon>Neoteleostei</taxon>
        <taxon>Acanthomorphata</taxon>
        <taxon>Eupercaria</taxon>
        <taxon>Perciformes</taxon>
        <taxon>Percoidei</taxon>
        <taxon>Percidae</taxon>
        <taxon>Percinae</taxon>
        <taxon>Perca</taxon>
    </lineage>
</organism>
<comment type="caution">
    <text evidence="3">The sequence shown here is derived from an EMBL/GenBank/DDBJ whole genome shotgun (WGS) entry which is preliminary data.</text>
</comment>
<keyword evidence="2" id="KW-1133">Transmembrane helix</keyword>
<feature type="transmembrane region" description="Helical" evidence="2">
    <location>
        <begin position="35"/>
        <end position="55"/>
    </location>
</feature>
<dbReference type="EMBL" id="VHII01000018">
    <property type="protein sequence ID" value="KAF1376930.1"/>
    <property type="molecule type" value="Genomic_DNA"/>
</dbReference>
<gene>
    <name evidence="3" type="ORF">PFLUV_G00216600</name>
</gene>
<evidence type="ECO:0000256" key="1">
    <source>
        <dbReference type="SAM" id="MobiDB-lite"/>
    </source>
</evidence>
<evidence type="ECO:0000313" key="3">
    <source>
        <dbReference type="EMBL" id="KAF1376930.1"/>
    </source>
</evidence>
<keyword evidence="4" id="KW-1185">Reference proteome</keyword>
<dbReference type="AlphaFoldDB" id="A0A6A5E8A1"/>
<evidence type="ECO:0000313" key="4">
    <source>
        <dbReference type="Proteomes" id="UP000465112"/>
    </source>
</evidence>
<keyword evidence="2" id="KW-0812">Transmembrane</keyword>
<feature type="compositionally biased region" description="Polar residues" evidence="1">
    <location>
        <begin position="1"/>
        <end position="11"/>
    </location>
</feature>
<proteinExistence type="predicted"/>
<reference evidence="3 4" key="1">
    <citation type="submission" date="2019-06" db="EMBL/GenBank/DDBJ databases">
        <title>A chromosome-scale genome assembly of the European perch, Perca fluviatilis.</title>
        <authorList>
            <person name="Roques C."/>
            <person name="Zahm M."/>
            <person name="Cabau C."/>
            <person name="Klopp C."/>
            <person name="Bouchez O."/>
            <person name="Donnadieu C."/>
            <person name="Kuhl H."/>
            <person name="Gislard M."/>
            <person name="Guendouz S."/>
            <person name="Journot L."/>
            <person name="Haffray P."/>
            <person name="Bestin A."/>
            <person name="Morvezen R."/>
            <person name="Feron R."/>
            <person name="Wen M."/>
            <person name="Jouanno E."/>
            <person name="Herpin A."/>
            <person name="Schartl M."/>
            <person name="Postlethwait J."/>
            <person name="Schaerlinger B."/>
            <person name="Chardard D."/>
            <person name="Lecocq T."/>
            <person name="Poncet C."/>
            <person name="Jaffrelo L."/>
            <person name="Lampietro C."/>
            <person name="Guiguen Y."/>
        </authorList>
    </citation>
    <scope>NUCLEOTIDE SEQUENCE [LARGE SCALE GENOMIC DNA]</scope>
    <source>
        <tissue evidence="3">Blood</tissue>
    </source>
</reference>
<accession>A0A6A5E8A1</accession>
<keyword evidence="2" id="KW-0472">Membrane</keyword>
<name>A0A6A5E8A1_PERFL</name>
<feature type="region of interest" description="Disordered" evidence="1">
    <location>
        <begin position="1"/>
        <end position="30"/>
    </location>
</feature>